<dbReference type="GO" id="GO:0046983">
    <property type="term" value="F:protein dimerization activity"/>
    <property type="evidence" value="ECO:0007669"/>
    <property type="project" value="InterPro"/>
</dbReference>
<name>A0A5P2WBC1_9ACTN</name>
<dbReference type="EMBL" id="CP023747">
    <property type="protein sequence ID" value="QEV43314.1"/>
    <property type="molecule type" value="Genomic_DNA"/>
</dbReference>
<feature type="compositionally biased region" description="Low complexity" evidence="4">
    <location>
        <begin position="363"/>
        <end position="402"/>
    </location>
</feature>
<keyword evidence="3" id="KW-0902">Two-component regulatory system</keyword>
<keyword evidence="5" id="KW-0812">Transmembrane</keyword>
<dbReference type="Pfam" id="PF07730">
    <property type="entry name" value="HisKA_3"/>
    <property type="match status" value="1"/>
</dbReference>
<dbReference type="InterPro" id="IPR011712">
    <property type="entry name" value="Sig_transdc_His_kin_sub3_dim/P"/>
</dbReference>
<keyword evidence="5" id="KW-1133">Transmembrane helix</keyword>
<evidence type="ECO:0000256" key="2">
    <source>
        <dbReference type="ARBA" id="ARBA00022777"/>
    </source>
</evidence>
<organism evidence="7 8">
    <name type="scientific">Streptomyces nodosus</name>
    <dbReference type="NCBI Taxonomy" id="40318"/>
    <lineage>
        <taxon>Bacteria</taxon>
        <taxon>Bacillati</taxon>
        <taxon>Actinomycetota</taxon>
        <taxon>Actinomycetes</taxon>
        <taxon>Kitasatosporales</taxon>
        <taxon>Streptomycetaceae</taxon>
        <taxon>Streptomyces</taxon>
    </lineage>
</organism>
<evidence type="ECO:0000256" key="5">
    <source>
        <dbReference type="SAM" id="Phobius"/>
    </source>
</evidence>
<reference evidence="7 8" key="1">
    <citation type="submission" date="2017-09" db="EMBL/GenBank/DDBJ databases">
        <title>Streptomyces genome completion.</title>
        <authorList>
            <person name="Lee N."/>
            <person name="Cho B.-K."/>
        </authorList>
    </citation>
    <scope>NUCLEOTIDE SEQUENCE [LARGE SCALE GENOMIC DNA]</scope>
    <source>
        <strain evidence="7 8">ATCC 14899</strain>
    </source>
</reference>
<dbReference type="Gene3D" id="1.20.5.1930">
    <property type="match status" value="1"/>
</dbReference>
<feature type="transmembrane region" description="Helical" evidence="5">
    <location>
        <begin position="60"/>
        <end position="80"/>
    </location>
</feature>
<feature type="transmembrane region" description="Helical" evidence="5">
    <location>
        <begin position="34"/>
        <end position="53"/>
    </location>
</feature>
<dbReference type="GO" id="GO:0000155">
    <property type="term" value="F:phosphorelay sensor kinase activity"/>
    <property type="evidence" value="ECO:0007669"/>
    <property type="project" value="InterPro"/>
</dbReference>
<feature type="compositionally biased region" description="Gly residues" evidence="4">
    <location>
        <begin position="278"/>
        <end position="289"/>
    </location>
</feature>
<dbReference type="PANTHER" id="PTHR24421">
    <property type="entry name" value="NITRATE/NITRITE SENSOR PROTEIN NARX-RELATED"/>
    <property type="match status" value="1"/>
</dbReference>
<evidence type="ECO:0000259" key="6">
    <source>
        <dbReference type="Pfam" id="PF07730"/>
    </source>
</evidence>
<feature type="region of interest" description="Disordered" evidence="4">
    <location>
        <begin position="275"/>
        <end position="297"/>
    </location>
</feature>
<dbReference type="KEGG" id="snq:CP978_16525"/>
<dbReference type="CDD" id="cd16917">
    <property type="entry name" value="HATPase_UhpB-NarQ-NarX-like"/>
    <property type="match status" value="1"/>
</dbReference>
<dbReference type="InterPro" id="IPR050482">
    <property type="entry name" value="Sensor_HK_TwoCompSys"/>
</dbReference>
<evidence type="ECO:0000256" key="4">
    <source>
        <dbReference type="SAM" id="MobiDB-lite"/>
    </source>
</evidence>
<gene>
    <name evidence="7" type="ORF">CP978_16525</name>
</gene>
<dbReference type="PANTHER" id="PTHR24421:SF63">
    <property type="entry name" value="SENSOR HISTIDINE KINASE DESK"/>
    <property type="match status" value="1"/>
</dbReference>
<evidence type="ECO:0000313" key="7">
    <source>
        <dbReference type="EMBL" id="QEV43314.1"/>
    </source>
</evidence>
<feature type="domain" description="Signal transduction histidine kinase subgroup 3 dimerisation and phosphoacceptor" evidence="6">
    <location>
        <begin position="129"/>
        <end position="194"/>
    </location>
</feature>
<protein>
    <recommendedName>
        <fullName evidence="6">Signal transduction histidine kinase subgroup 3 dimerisation and phosphoacceptor domain-containing protein</fullName>
    </recommendedName>
</protein>
<dbReference type="Proteomes" id="UP000325763">
    <property type="component" value="Chromosome"/>
</dbReference>
<dbReference type="InterPro" id="IPR036890">
    <property type="entry name" value="HATPase_C_sf"/>
</dbReference>
<evidence type="ECO:0000256" key="1">
    <source>
        <dbReference type="ARBA" id="ARBA00022679"/>
    </source>
</evidence>
<sequence>MRLVAAHMALSGLVVVVAVTLARAGTDPAQRSMAVAVALGPVIFGPMAPALVARPGRVAQLVLSFSVALVLLMSVLSLPWQQTVVLGMASLGGGLLMAFSSRFSVWLLAVVLELESARVTQARLAVAEERLRIGRDLHDVMGRNLTVIALKGELAVQLARRGSPAAVAQMVEVQRIARDSHREIREVVRGYRVADLHAELIGAGEVLRAAGIDCGIKDGCVDVLPEATAAQLGWVIREGTTNVLRHADADRCTIRLRQVAAAGGRVWELVMENNGARPGQGAGQDGSGPAGSAVREGSGLAGLRERLAGQGGVLRAERQPRGVFRLTVRIPVTPTETAGASAAPATPVEASVTPVASPPAPVEAPATSPAVEARPAPVAAARATVTEGTTGTTGSGASSRPSGAGLLRVLGGSLASWVARRPLREAGNGKHLLAHSSDTRQMITVLAVLEIVAAFLVSLMIPPVLRPYHAVFEVLLVLTALGAVAATARHPHLVSDAQVVLRTGLLGELVLPRGAVRSASRVLRTVPGRGLRPVAGDARAVACSVGGTVDVCLRLDPPVAVDLGESGVVAAGTVYTSVDSPEAFLRALRMSDVPRPAPHAVDERP</sequence>
<keyword evidence="1" id="KW-0808">Transferase</keyword>
<keyword evidence="2" id="KW-0418">Kinase</keyword>
<evidence type="ECO:0000313" key="8">
    <source>
        <dbReference type="Proteomes" id="UP000325763"/>
    </source>
</evidence>
<dbReference type="Gene3D" id="3.30.565.10">
    <property type="entry name" value="Histidine kinase-like ATPase, C-terminal domain"/>
    <property type="match status" value="1"/>
</dbReference>
<keyword evidence="5" id="KW-0472">Membrane</keyword>
<feature type="transmembrane region" description="Helical" evidence="5">
    <location>
        <begin position="86"/>
        <end position="112"/>
    </location>
</feature>
<accession>A0A5P2WBC1</accession>
<evidence type="ECO:0000256" key="3">
    <source>
        <dbReference type="ARBA" id="ARBA00023012"/>
    </source>
</evidence>
<dbReference type="OrthoDB" id="5241784at2"/>
<dbReference type="AlphaFoldDB" id="A0A5P2WBC1"/>
<feature type="transmembrane region" description="Helical" evidence="5">
    <location>
        <begin position="442"/>
        <end position="461"/>
    </location>
</feature>
<proteinExistence type="predicted"/>
<dbReference type="GO" id="GO:0016020">
    <property type="term" value="C:membrane"/>
    <property type="evidence" value="ECO:0007669"/>
    <property type="project" value="InterPro"/>
</dbReference>
<feature type="region of interest" description="Disordered" evidence="4">
    <location>
        <begin position="351"/>
        <end position="402"/>
    </location>
</feature>